<dbReference type="PANTHER" id="PTHR30081">
    <property type="entry name" value="PROTEIN-EXPORT MEMBRANE PROTEIN SEC"/>
    <property type="match status" value="1"/>
</dbReference>
<dbReference type="PRINTS" id="PR00702">
    <property type="entry name" value="ACRIFLAVINRP"/>
</dbReference>
<dbReference type="InterPro" id="IPR022813">
    <property type="entry name" value="SecD/SecF_arch_bac"/>
</dbReference>
<dbReference type="SUPFAM" id="SSF82866">
    <property type="entry name" value="Multidrug efflux transporter AcrB transmembrane domain"/>
    <property type="match status" value="1"/>
</dbReference>
<evidence type="ECO:0000256" key="5">
    <source>
        <dbReference type="ARBA" id="ARBA00022692"/>
    </source>
</evidence>
<evidence type="ECO:0000256" key="6">
    <source>
        <dbReference type="ARBA" id="ARBA00022927"/>
    </source>
</evidence>
<organism evidence="14 15">
    <name type="scientific">Litoreibacter ponti</name>
    <dbReference type="NCBI Taxonomy" id="1510457"/>
    <lineage>
        <taxon>Bacteria</taxon>
        <taxon>Pseudomonadati</taxon>
        <taxon>Pseudomonadota</taxon>
        <taxon>Alphaproteobacteria</taxon>
        <taxon>Rhodobacterales</taxon>
        <taxon>Roseobacteraceae</taxon>
        <taxon>Litoreibacter</taxon>
    </lineage>
</organism>
<keyword evidence="15" id="KW-1185">Reference proteome</keyword>
<dbReference type="EMBL" id="QBKS01000001">
    <property type="protein sequence ID" value="PTX56483.1"/>
    <property type="molecule type" value="Genomic_DNA"/>
</dbReference>
<dbReference type="InterPro" id="IPR055344">
    <property type="entry name" value="SecD_SecF_C_bact"/>
</dbReference>
<gene>
    <name evidence="10" type="primary">secD</name>
    <name evidence="14" type="ORF">C8N43_1142</name>
</gene>
<dbReference type="InterPro" id="IPR048631">
    <property type="entry name" value="SecD_1st"/>
</dbReference>
<dbReference type="GO" id="GO:0043952">
    <property type="term" value="P:protein transport by the Sec complex"/>
    <property type="evidence" value="ECO:0007669"/>
    <property type="project" value="UniProtKB-UniRule"/>
</dbReference>
<dbReference type="Gene3D" id="3.30.70.3400">
    <property type="match status" value="1"/>
</dbReference>
<dbReference type="Pfam" id="PF21760">
    <property type="entry name" value="SecD_1st"/>
    <property type="match status" value="1"/>
</dbReference>
<keyword evidence="7 10" id="KW-1133">Transmembrane helix</keyword>
<comment type="caution">
    <text evidence="14">The sequence shown here is derived from an EMBL/GenBank/DDBJ whole genome shotgun (WGS) entry which is preliminary data.</text>
</comment>
<dbReference type="Proteomes" id="UP000243978">
    <property type="component" value="Unassembled WGS sequence"/>
</dbReference>
<dbReference type="NCBIfam" id="TIGR01129">
    <property type="entry name" value="secD"/>
    <property type="match status" value="1"/>
</dbReference>
<dbReference type="AlphaFoldDB" id="A0A2T6BK98"/>
<comment type="subunit">
    <text evidence="10">Forms a complex with SecF. Part of the essential Sec protein translocation apparatus which comprises SecA, SecYEG and auxiliary proteins SecDF-YajC and YidC.</text>
</comment>
<evidence type="ECO:0000313" key="14">
    <source>
        <dbReference type="EMBL" id="PTX56483.1"/>
    </source>
</evidence>
<comment type="similarity">
    <text evidence="10">Belongs to the SecD/SecF family. SecD subfamily.</text>
</comment>
<comment type="caution">
    <text evidence="10">Lacks conserved residue(s) required for the propagation of feature annotation.</text>
</comment>
<dbReference type="PANTHER" id="PTHR30081:SF1">
    <property type="entry name" value="PROTEIN TRANSLOCASE SUBUNIT SECD"/>
    <property type="match status" value="1"/>
</dbReference>
<dbReference type="InterPro" id="IPR005791">
    <property type="entry name" value="SecD"/>
</dbReference>
<proteinExistence type="inferred from homology"/>
<evidence type="ECO:0000256" key="4">
    <source>
        <dbReference type="ARBA" id="ARBA00022519"/>
    </source>
</evidence>
<evidence type="ECO:0000259" key="12">
    <source>
        <dbReference type="Pfam" id="PF21760"/>
    </source>
</evidence>
<keyword evidence="4" id="KW-0997">Cell inner membrane</keyword>
<feature type="transmembrane region" description="Helical" evidence="10">
    <location>
        <begin position="490"/>
        <end position="511"/>
    </location>
</feature>
<feature type="domain" description="SecDF P1 head subdomain" evidence="13">
    <location>
        <begin position="268"/>
        <end position="373"/>
    </location>
</feature>
<dbReference type="FunFam" id="1.20.1640.10:FF:000004">
    <property type="entry name" value="Protein translocase subunit SecD"/>
    <property type="match status" value="1"/>
</dbReference>
<dbReference type="NCBIfam" id="TIGR00916">
    <property type="entry name" value="2A0604s01"/>
    <property type="match status" value="1"/>
</dbReference>
<reference evidence="14 15" key="1">
    <citation type="submission" date="2018-04" db="EMBL/GenBank/DDBJ databases">
        <title>Genomic Encyclopedia of Archaeal and Bacterial Type Strains, Phase II (KMG-II): from individual species to whole genera.</title>
        <authorList>
            <person name="Goeker M."/>
        </authorList>
    </citation>
    <scope>NUCLEOTIDE SEQUENCE [LARGE SCALE GENOMIC DNA]</scope>
    <source>
        <strain evidence="14 15">DSM 100977</strain>
    </source>
</reference>
<dbReference type="GO" id="GO:0005886">
    <property type="term" value="C:plasma membrane"/>
    <property type="evidence" value="ECO:0007669"/>
    <property type="project" value="UniProtKB-SubCell"/>
</dbReference>
<dbReference type="OrthoDB" id="9805019at2"/>
<keyword evidence="8 10" id="KW-0811">Translocation</keyword>
<evidence type="ECO:0000313" key="15">
    <source>
        <dbReference type="Proteomes" id="UP000243978"/>
    </source>
</evidence>
<dbReference type="Pfam" id="PF22599">
    <property type="entry name" value="SecDF_P1_head"/>
    <property type="match status" value="1"/>
</dbReference>
<dbReference type="GO" id="GO:0065002">
    <property type="term" value="P:intracellular protein transmembrane transport"/>
    <property type="evidence" value="ECO:0007669"/>
    <property type="project" value="UniProtKB-UniRule"/>
</dbReference>
<keyword evidence="3 10" id="KW-1003">Cell membrane</keyword>
<evidence type="ECO:0000256" key="2">
    <source>
        <dbReference type="ARBA" id="ARBA00022448"/>
    </source>
</evidence>
<dbReference type="GO" id="GO:0015450">
    <property type="term" value="F:protein-transporting ATPase activity"/>
    <property type="evidence" value="ECO:0007669"/>
    <property type="project" value="InterPro"/>
</dbReference>
<evidence type="ECO:0000256" key="10">
    <source>
        <dbReference type="HAMAP-Rule" id="MF_01463"/>
    </source>
</evidence>
<dbReference type="FunFam" id="3.30.1360.200:FF:000002">
    <property type="entry name" value="Preprotein translocase subunit SecD"/>
    <property type="match status" value="1"/>
</dbReference>
<dbReference type="Gene3D" id="3.30.1360.200">
    <property type="match status" value="1"/>
</dbReference>
<keyword evidence="2 10" id="KW-0813">Transport</keyword>
<dbReference type="InterPro" id="IPR001036">
    <property type="entry name" value="Acrflvin-R"/>
</dbReference>
<dbReference type="InterPro" id="IPR048634">
    <property type="entry name" value="SecD_SecF_C"/>
</dbReference>
<keyword evidence="5 10" id="KW-0812">Transmembrane</keyword>
<feature type="transmembrane region" description="Helical" evidence="10">
    <location>
        <begin position="394"/>
        <end position="412"/>
    </location>
</feature>
<protein>
    <recommendedName>
        <fullName evidence="10">Protein translocase subunit SecD</fullName>
    </recommendedName>
</protein>
<dbReference type="HAMAP" id="MF_01463_B">
    <property type="entry name" value="SecD_B"/>
    <property type="match status" value="1"/>
</dbReference>
<dbReference type="Gene3D" id="1.20.1640.10">
    <property type="entry name" value="Multidrug efflux transporter AcrB transmembrane domain"/>
    <property type="match status" value="1"/>
</dbReference>
<dbReference type="GO" id="GO:0006605">
    <property type="term" value="P:protein targeting"/>
    <property type="evidence" value="ECO:0007669"/>
    <property type="project" value="UniProtKB-UniRule"/>
</dbReference>
<keyword evidence="6 10" id="KW-0653">Protein transport</keyword>
<evidence type="ECO:0000256" key="1">
    <source>
        <dbReference type="ARBA" id="ARBA00004651"/>
    </source>
</evidence>
<evidence type="ECO:0000256" key="3">
    <source>
        <dbReference type="ARBA" id="ARBA00022475"/>
    </source>
</evidence>
<comment type="subcellular location">
    <subcellularLocation>
        <location evidence="1 10">Cell membrane</location>
        <topology evidence="1 10">Multi-pass membrane protein</topology>
    </subcellularLocation>
</comment>
<dbReference type="RefSeq" id="WP_107844679.1">
    <property type="nucleotide sequence ID" value="NZ_QBKS01000001.1"/>
</dbReference>
<feature type="domain" description="Protein export membrane protein SecD/SecF C-terminal" evidence="11">
    <location>
        <begin position="375"/>
        <end position="545"/>
    </location>
</feature>
<name>A0A2T6BK98_9RHOB</name>
<feature type="domain" description="Protein translocase subunit SecDF P1" evidence="12">
    <location>
        <begin position="186"/>
        <end position="243"/>
    </location>
</feature>
<evidence type="ECO:0000256" key="7">
    <source>
        <dbReference type="ARBA" id="ARBA00022989"/>
    </source>
</evidence>
<evidence type="ECO:0000259" key="11">
    <source>
        <dbReference type="Pfam" id="PF02355"/>
    </source>
</evidence>
<feature type="transmembrane region" description="Helical" evidence="10">
    <location>
        <begin position="523"/>
        <end position="546"/>
    </location>
</feature>
<evidence type="ECO:0000256" key="9">
    <source>
        <dbReference type="ARBA" id="ARBA00023136"/>
    </source>
</evidence>
<evidence type="ECO:0000256" key="8">
    <source>
        <dbReference type="ARBA" id="ARBA00023010"/>
    </source>
</evidence>
<sequence>MIQMSTWQRIVVVLTVLVGLTLAMPNGFYTTVERHNDAVAAMEGGAPATPELTADAAGWPGALPSSLVNLGLDLRGGAHLLAEVQVEDVYESRMDGYWLQVRDALRDARDTVGTIRRQPSAGDELKVKISNPAGMAEAVRLVRAIATPVVNLTGSFDNDIEVEGAGDILTVRLSEAEQLATNDRTMQQSLEIIRRRVDEVGTREPTIQRQGERRILIQVPGIGSATELKEIIGTTAKLTFHPVIGRTQNPNERTTGRQLLVPSIDPQEQGTFYILEQTPVVTGEDLADAQPAFDQNGFPAVTFRFNPSGGRAFGLFTAENVGAPFAIVLDNEVISAPVIREPILGGSGQISGNFTVPESTNLAVLLRAGALPAEMTFLEERTIGPELGQDSIDAGKIATVVAFIAVLIFMFLSYGTFGLFANVALIINIGLIFGLLSLIGATLTLPGIAGIVLTVGMAVDANVLVFERIREELKTSKGPARAIELGYEKALSAILDANITTFIVAVILFVMGSGPVRGFSITLGLGIMTSVFTALYVTRLMIVIWFERRRPKTIEV</sequence>
<evidence type="ECO:0000259" key="13">
    <source>
        <dbReference type="Pfam" id="PF22599"/>
    </source>
</evidence>
<accession>A0A2T6BK98</accession>
<keyword evidence="9 10" id="KW-0472">Membrane</keyword>
<dbReference type="InterPro" id="IPR054384">
    <property type="entry name" value="SecDF_P1_head"/>
</dbReference>
<dbReference type="Pfam" id="PF02355">
    <property type="entry name" value="SecD_SecF_C"/>
    <property type="match status" value="1"/>
</dbReference>
<comment type="function">
    <text evidence="10">Part of the Sec protein translocase complex. Interacts with the SecYEG preprotein conducting channel. SecDF uses the proton motive force (PMF) to complete protein translocation after the ATP-dependent function of SecA.</text>
</comment>